<feature type="compositionally biased region" description="Polar residues" evidence="1">
    <location>
        <begin position="325"/>
        <end position="334"/>
    </location>
</feature>
<comment type="caution">
    <text evidence="2">The sequence shown here is derived from an EMBL/GenBank/DDBJ whole genome shotgun (WGS) entry which is preliminary data.</text>
</comment>
<feature type="compositionally biased region" description="Low complexity" evidence="1">
    <location>
        <begin position="107"/>
        <end position="126"/>
    </location>
</feature>
<feature type="compositionally biased region" description="Basic and acidic residues" evidence="1">
    <location>
        <begin position="209"/>
        <end position="219"/>
    </location>
</feature>
<feature type="region of interest" description="Disordered" evidence="1">
    <location>
        <begin position="385"/>
        <end position="434"/>
    </location>
</feature>
<reference evidence="2" key="1">
    <citation type="submission" date="2022-11" db="EMBL/GenBank/DDBJ databases">
        <title>Genome Sequence of Cubamyces cubensis.</title>
        <authorList>
            <person name="Buettner E."/>
        </authorList>
    </citation>
    <scope>NUCLEOTIDE SEQUENCE</scope>
    <source>
        <strain evidence="2">MPL-01</strain>
    </source>
</reference>
<keyword evidence="3" id="KW-1185">Reference proteome</keyword>
<dbReference type="EMBL" id="JAPEVG010000047">
    <property type="protein sequence ID" value="KAJ8489553.1"/>
    <property type="molecule type" value="Genomic_DNA"/>
</dbReference>
<feature type="region of interest" description="Disordered" evidence="1">
    <location>
        <begin position="60"/>
        <end position="368"/>
    </location>
</feature>
<feature type="compositionally biased region" description="Low complexity" evidence="1">
    <location>
        <begin position="240"/>
        <end position="252"/>
    </location>
</feature>
<gene>
    <name evidence="2" type="ORF">ONZ51_g2854</name>
</gene>
<name>A0AAD7U198_9APHY</name>
<feature type="compositionally biased region" description="Acidic residues" evidence="1">
    <location>
        <begin position="85"/>
        <end position="102"/>
    </location>
</feature>
<feature type="compositionally biased region" description="Polar residues" evidence="1">
    <location>
        <begin position="25"/>
        <end position="42"/>
    </location>
</feature>
<evidence type="ECO:0000256" key="1">
    <source>
        <dbReference type="SAM" id="MobiDB-lite"/>
    </source>
</evidence>
<dbReference type="AlphaFoldDB" id="A0AAD7U198"/>
<organism evidence="2 3">
    <name type="scientific">Trametes cubensis</name>
    <dbReference type="NCBI Taxonomy" id="1111947"/>
    <lineage>
        <taxon>Eukaryota</taxon>
        <taxon>Fungi</taxon>
        <taxon>Dikarya</taxon>
        <taxon>Basidiomycota</taxon>
        <taxon>Agaricomycotina</taxon>
        <taxon>Agaricomycetes</taxon>
        <taxon>Polyporales</taxon>
        <taxon>Polyporaceae</taxon>
        <taxon>Trametes</taxon>
    </lineage>
</organism>
<sequence>MTRPPSRSERLLRDTLRRAEEQERMLTSQPAPSFTLSPTPSGASVPPAVAQMFAPCRLPAASHGGRRHRRNTSSSIQSESSCDYFEGDALEEGSQEDDEDAEWLWRANNAGSLSSASSGHGYGHAYYPSQPAHGRQAESVPYGTPASPSPARAQLQRAAKSSPAVPRRHSHSQSVSHVAAHPPTRPSADSERHSCSCHQPGAPLTPHEAVLRSRLEGVLKHAQKGGSRTRSTERREVDPGLSSGSGNSMASSRNLSGEGDFFFGVNGDVSSLTVVSSPSSDADRSGSSPQSSLTSLSSNESKATPYTKPRASVPSSPRRPHASLQMPSHPNASRPSHGHRQPSSSASPKEGVSPLTPPPSPPFNVRQAAAQIKGMDGYISFANIEGLGVPEGSDDESEEDAKSRSRWFQWLTSGKGSTVERSRGRSESSSSASR</sequence>
<feature type="compositionally biased region" description="Polar residues" evidence="1">
    <location>
        <begin position="72"/>
        <end position="81"/>
    </location>
</feature>
<feature type="compositionally biased region" description="Low complexity" evidence="1">
    <location>
        <begin position="172"/>
        <end position="181"/>
    </location>
</feature>
<dbReference type="Proteomes" id="UP001215151">
    <property type="component" value="Unassembled WGS sequence"/>
</dbReference>
<evidence type="ECO:0000313" key="2">
    <source>
        <dbReference type="EMBL" id="KAJ8489553.1"/>
    </source>
</evidence>
<feature type="compositionally biased region" description="Low complexity" evidence="1">
    <location>
        <begin position="269"/>
        <end position="301"/>
    </location>
</feature>
<accession>A0AAD7U198</accession>
<feature type="region of interest" description="Disordered" evidence="1">
    <location>
        <begin position="20"/>
        <end position="48"/>
    </location>
</feature>
<protein>
    <submittedName>
        <fullName evidence="2">Uncharacterized protein</fullName>
    </submittedName>
</protein>
<proteinExistence type="predicted"/>
<evidence type="ECO:0000313" key="3">
    <source>
        <dbReference type="Proteomes" id="UP001215151"/>
    </source>
</evidence>